<reference evidence="2 3" key="1">
    <citation type="submission" date="2016-10" db="EMBL/GenBank/DDBJ databases">
        <authorList>
            <person name="de Groot N.N."/>
        </authorList>
    </citation>
    <scope>NUCLEOTIDE SEQUENCE [LARGE SCALE GENOMIC DNA]</scope>
    <source>
        <strain evidence="2 3">GAS232</strain>
    </source>
</reference>
<sequence>MRSRAVHFACLLLLLSSLAVSDARASSVEPARTPGGVFVRNLLLQAAIEESEPVTTGPASEEPQSFTAATSCEHGVVRPVNDAAVQTAHVHAVTGNSL</sequence>
<evidence type="ECO:0000256" key="1">
    <source>
        <dbReference type="SAM" id="SignalP"/>
    </source>
</evidence>
<evidence type="ECO:0008006" key="4">
    <source>
        <dbReference type="Google" id="ProtNLM"/>
    </source>
</evidence>
<keyword evidence="1" id="KW-0732">Signal</keyword>
<protein>
    <recommendedName>
        <fullName evidence="4">Secreted protein</fullName>
    </recommendedName>
</protein>
<evidence type="ECO:0000313" key="3">
    <source>
        <dbReference type="Proteomes" id="UP000182427"/>
    </source>
</evidence>
<organism evidence="2 3">
    <name type="scientific">Terriglobus roseus</name>
    <dbReference type="NCBI Taxonomy" id="392734"/>
    <lineage>
        <taxon>Bacteria</taxon>
        <taxon>Pseudomonadati</taxon>
        <taxon>Acidobacteriota</taxon>
        <taxon>Terriglobia</taxon>
        <taxon>Terriglobales</taxon>
        <taxon>Acidobacteriaceae</taxon>
        <taxon>Terriglobus</taxon>
    </lineage>
</organism>
<feature type="signal peptide" evidence="1">
    <location>
        <begin position="1"/>
        <end position="25"/>
    </location>
</feature>
<dbReference type="RefSeq" id="WP_083345129.1">
    <property type="nucleotide sequence ID" value="NZ_LT629690.1"/>
</dbReference>
<feature type="chain" id="PRO_5009241652" description="Secreted protein" evidence="1">
    <location>
        <begin position="26"/>
        <end position="98"/>
    </location>
</feature>
<proteinExistence type="predicted"/>
<dbReference type="EMBL" id="LT629690">
    <property type="protein sequence ID" value="SDF35473.1"/>
    <property type="molecule type" value="Genomic_DNA"/>
</dbReference>
<name>A0A1G7KE41_9BACT</name>
<evidence type="ECO:0000313" key="2">
    <source>
        <dbReference type="EMBL" id="SDF35473.1"/>
    </source>
</evidence>
<keyword evidence="3" id="KW-1185">Reference proteome</keyword>
<dbReference type="Proteomes" id="UP000182427">
    <property type="component" value="Chromosome I"/>
</dbReference>
<gene>
    <name evidence="2" type="ORF">SAMN05444167_2152</name>
</gene>
<accession>A0A1G7KE41</accession>
<dbReference type="OrthoDB" id="9884168at2"/>
<dbReference type="AlphaFoldDB" id="A0A1G7KE41"/>